<dbReference type="Gramene" id="C.cajan_09074.t">
    <property type="protein sequence ID" value="C.cajan_09074.t.cds1"/>
    <property type="gene ID" value="C.cajan_09074"/>
</dbReference>
<dbReference type="EMBL" id="CM003605">
    <property type="protein sequence ID" value="KYP70125.1"/>
    <property type="molecule type" value="Genomic_DNA"/>
</dbReference>
<sequence>MIKLILQTVPSYVMNIYLLPHLLCLEIEKMINSFWWSFNSRQNRPINWLRWDKLVIMKDFGGLGFRNLNAFNLMLMGKQAWNLMTNSSSLIS</sequence>
<reference evidence="1 2" key="1">
    <citation type="journal article" date="2012" name="Nat. Biotechnol.">
        <title>Draft genome sequence of pigeonpea (Cajanus cajan), an orphan legume crop of resource-poor farmers.</title>
        <authorList>
            <person name="Varshney R.K."/>
            <person name="Chen W."/>
            <person name="Li Y."/>
            <person name="Bharti A.K."/>
            <person name="Saxena R.K."/>
            <person name="Schlueter J.A."/>
            <person name="Donoghue M.T."/>
            <person name="Azam S."/>
            <person name="Fan G."/>
            <person name="Whaley A.M."/>
            <person name="Farmer A.D."/>
            <person name="Sheridan J."/>
            <person name="Iwata A."/>
            <person name="Tuteja R."/>
            <person name="Penmetsa R.V."/>
            <person name="Wu W."/>
            <person name="Upadhyaya H.D."/>
            <person name="Yang S.P."/>
            <person name="Shah T."/>
            <person name="Saxena K.B."/>
            <person name="Michael T."/>
            <person name="McCombie W.R."/>
            <person name="Yang B."/>
            <person name="Zhang G."/>
            <person name="Yang H."/>
            <person name="Wang J."/>
            <person name="Spillane C."/>
            <person name="Cook D.R."/>
            <person name="May G.D."/>
            <person name="Xu X."/>
            <person name="Jackson S.A."/>
        </authorList>
    </citation>
    <scope>NUCLEOTIDE SEQUENCE [LARGE SCALE GENOMIC DNA]</scope>
    <source>
        <strain evidence="2">cv. Asha</strain>
    </source>
</reference>
<dbReference type="OMA" id="AVTILWW"/>
<dbReference type="PANTHER" id="PTHR33116:SF86">
    <property type="entry name" value="REVERSE TRANSCRIPTASE DOMAIN-CONTAINING PROTEIN"/>
    <property type="match status" value="1"/>
</dbReference>
<accession>A0A151TST3</accession>
<keyword evidence="2" id="KW-1185">Reference proteome</keyword>
<protein>
    <submittedName>
        <fullName evidence="1">Uncharacterized protein</fullName>
    </submittedName>
</protein>
<dbReference type="AlphaFoldDB" id="A0A151TST3"/>
<gene>
    <name evidence="1" type="ORF">KK1_009333</name>
</gene>
<dbReference type="Proteomes" id="UP000075243">
    <property type="component" value="Chromosome 3"/>
</dbReference>
<dbReference type="PANTHER" id="PTHR33116">
    <property type="entry name" value="REVERSE TRANSCRIPTASE ZINC-BINDING DOMAIN-CONTAINING PROTEIN-RELATED-RELATED"/>
    <property type="match status" value="1"/>
</dbReference>
<evidence type="ECO:0000313" key="1">
    <source>
        <dbReference type="EMBL" id="KYP70125.1"/>
    </source>
</evidence>
<name>A0A151TST3_CAJCA</name>
<organism evidence="1 2">
    <name type="scientific">Cajanus cajan</name>
    <name type="common">Pigeon pea</name>
    <name type="synonym">Cajanus indicus</name>
    <dbReference type="NCBI Taxonomy" id="3821"/>
    <lineage>
        <taxon>Eukaryota</taxon>
        <taxon>Viridiplantae</taxon>
        <taxon>Streptophyta</taxon>
        <taxon>Embryophyta</taxon>
        <taxon>Tracheophyta</taxon>
        <taxon>Spermatophyta</taxon>
        <taxon>Magnoliopsida</taxon>
        <taxon>eudicotyledons</taxon>
        <taxon>Gunneridae</taxon>
        <taxon>Pentapetalae</taxon>
        <taxon>rosids</taxon>
        <taxon>fabids</taxon>
        <taxon>Fabales</taxon>
        <taxon>Fabaceae</taxon>
        <taxon>Papilionoideae</taxon>
        <taxon>50 kb inversion clade</taxon>
        <taxon>NPAAA clade</taxon>
        <taxon>indigoferoid/millettioid clade</taxon>
        <taxon>Phaseoleae</taxon>
        <taxon>Cajanus</taxon>
    </lineage>
</organism>
<proteinExistence type="predicted"/>
<evidence type="ECO:0000313" key="2">
    <source>
        <dbReference type="Proteomes" id="UP000075243"/>
    </source>
</evidence>